<feature type="compositionally biased region" description="Basic and acidic residues" evidence="8">
    <location>
        <begin position="14"/>
        <end position="33"/>
    </location>
</feature>
<sequence length="573" mass="66312">MKGLSVSSFFSQKHGGDERSHQIGESNQDEKNGQCEQNIQDEKNIHCEKNKRDEECHKKDAFVNQTPNTCVENQKNCTNGLDNPSNDRRKEKRTKQFRDINKIAFYEAVLKQLRDDNLTDSFDALRREINLEESKTASENYLFKLYTKGIYKAGEDREDGEDGKDREDGEDGEDGENGGGRDKEASEKIKKLRSYHVFNRNLQSHSNSMNVLNFDNLKKERYERKVYSYDISDRVELIHQNKCTSCATNSTRNVLCSGGSDNIIKICKIYDNIKKRKVHIIDNKHMGKINCLKFHPMKNVLFSASDDCTVQITDVSKMLKKKKQPFNYRRSMREKLNEQHELNRNILIQDKNAFIYLYVHPCGDFLYACNKNENIVKLFDLETLKCFTSYEKNDFHHSSSINCISGTLDGSLYASVSLDGHIKFWDGHDSKLIHTEFNAHNGYSVESIKFNKNNYYILTSGLDGQTKIWDTRNFKSLFTFGNGFLSCTSNKSIFMNDEHFIANVIQTNDHFTSKFYIYNSYFGNLEYNIQNIHNDQISDIVNARDGLNVHTASYDYICKTVKIEQKPLQNDGG</sequence>
<feature type="compositionally biased region" description="Polar residues" evidence="8">
    <location>
        <begin position="1"/>
        <end position="11"/>
    </location>
</feature>
<dbReference type="PANTHER" id="PTHR44133:SF2">
    <property type="entry name" value="CLEAVAGE STIMULATION FACTOR SUBUNIT 1"/>
    <property type="match status" value="1"/>
</dbReference>
<dbReference type="GO" id="GO:0031124">
    <property type="term" value="P:mRNA 3'-end processing"/>
    <property type="evidence" value="ECO:0007669"/>
    <property type="project" value="InterPro"/>
</dbReference>
<comment type="subcellular location">
    <subcellularLocation>
        <location evidence="1">Nucleus</location>
    </subcellularLocation>
</comment>
<dbReference type="SMART" id="SM00320">
    <property type="entry name" value="WD40"/>
    <property type="match status" value="4"/>
</dbReference>
<gene>
    <name evidence="9" type="ORF">PGO_112760</name>
</gene>
<evidence type="ECO:0000256" key="6">
    <source>
        <dbReference type="ARBA" id="ARBA00029851"/>
    </source>
</evidence>
<organism evidence="9 10">
    <name type="scientific">Plasmodium gonderi</name>
    <dbReference type="NCBI Taxonomy" id="77519"/>
    <lineage>
        <taxon>Eukaryota</taxon>
        <taxon>Sar</taxon>
        <taxon>Alveolata</taxon>
        <taxon>Apicomplexa</taxon>
        <taxon>Aconoidasida</taxon>
        <taxon>Haemosporida</taxon>
        <taxon>Plasmodiidae</taxon>
        <taxon>Plasmodium</taxon>
        <taxon>Plasmodium (Plasmodium)</taxon>
    </lineage>
</organism>
<feature type="region of interest" description="Disordered" evidence="8">
    <location>
        <begin position="72"/>
        <end position="94"/>
    </location>
</feature>
<dbReference type="OrthoDB" id="71437at2759"/>
<feature type="region of interest" description="Disordered" evidence="8">
    <location>
        <begin position="154"/>
        <end position="186"/>
    </location>
</feature>
<dbReference type="PROSITE" id="PS00678">
    <property type="entry name" value="WD_REPEATS_1"/>
    <property type="match status" value="1"/>
</dbReference>
<evidence type="ECO:0000256" key="5">
    <source>
        <dbReference type="ARBA" id="ARBA00023242"/>
    </source>
</evidence>
<keyword evidence="2 7" id="KW-0853">WD repeat</keyword>
<dbReference type="InterPro" id="IPR019775">
    <property type="entry name" value="WD40_repeat_CS"/>
</dbReference>
<keyword evidence="10" id="KW-1185">Reference proteome</keyword>
<evidence type="ECO:0000256" key="7">
    <source>
        <dbReference type="PROSITE-ProRule" id="PRU00221"/>
    </source>
</evidence>
<keyword evidence="3" id="KW-0507">mRNA processing</keyword>
<feature type="compositionally biased region" description="Acidic residues" evidence="8">
    <location>
        <begin position="156"/>
        <end position="176"/>
    </location>
</feature>
<keyword evidence="4" id="KW-0677">Repeat</keyword>
<feature type="repeat" description="WD" evidence="7">
    <location>
        <begin position="397"/>
        <end position="435"/>
    </location>
</feature>
<proteinExistence type="predicted"/>
<dbReference type="OMA" id="LYVHPCG"/>
<keyword evidence="5" id="KW-0539">Nucleus</keyword>
<evidence type="ECO:0000256" key="4">
    <source>
        <dbReference type="ARBA" id="ARBA00022737"/>
    </source>
</evidence>
<dbReference type="InterPro" id="IPR015943">
    <property type="entry name" value="WD40/YVTN_repeat-like_dom_sf"/>
</dbReference>
<feature type="repeat" description="WD" evidence="7">
    <location>
        <begin position="445"/>
        <end position="479"/>
    </location>
</feature>
<dbReference type="GeneID" id="39748554"/>
<name>A0A1Y1JLX7_PLAGO</name>
<feature type="compositionally biased region" description="Polar residues" evidence="8">
    <location>
        <begin position="72"/>
        <end position="84"/>
    </location>
</feature>
<accession>A0A1Y1JLX7</accession>
<dbReference type="Proteomes" id="UP000195521">
    <property type="component" value="Unassembled WGS sequence"/>
</dbReference>
<evidence type="ECO:0000256" key="2">
    <source>
        <dbReference type="ARBA" id="ARBA00022574"/>
    </source>
</evidence>
<dbReference type="GO" id="GO:0005848">
    <property type="term" value="C:mRNA cleavage stimulating factor complex"/>
    <property type="evidence" value="ECO:0007669"/>
    <property type="project" value="InterPro"/>
</dbReference>
<dbReference type="PANTHER" id="PTHR44133">
    <property type="entry name" value="CLEAVAGE STIMULATION FACTOR SUBUNIT 1"/>
    <property type="match status" value="1"/>
</dbReference>
<dbReference type="Gene3D" id="2.130.10.10">
    <property type="entry name" value="YVTN repeat-like/Quinoprotein amine dehydrogenase"/>
    <property type="match status" value="2"/>
</dbReference>
<dbReference type="PROSITE" id="PS50082">
    <property type="entry name" value="WD_REPEATS_2"/>
    <property type="match status" value="2"/>
</dbReference>
<dbReference type="InterPro" id="IPR036322">
    <property type="entry name" value="WD40_repeat_dom_sf"/>
</dbReference>
<evidence type="ECO:0000256" key="3">
    <source>
        <dbReference type="ARBA" id="ARBA00022664"/>
    </source>
</evidence>
<evidence type="ECO:0000256" key="8">
    <source>
        <dbReference type="SAM" id="MobiDB-lite"/>
    </source>
</evidence>
<dbReference type="GO" id="GO:0003723">
    <property type="term" value="F:RNA binding"/>
    <property type="evidence" value="ECO:0007669"/>
    <property type="project" value="TreeGrafter"/>
</dbReference>
<dbReference type="RefSeq" id="XP_028544411.1">
    <property type="nucleotide sequence ID" value="XM_028688610.1"/>
</dbReference>
<evidence type="ECO:0000256" key="1">
    <source>
        <dbReference type="ARBA" id="ARBA00004123"/>
    </source>
</evidence>
<dbReference type="InterPro" id="IPR001680">
    <property type="entry name" value="WD40_rpt"/>
</dbReference>
<dbReference type="AlphaFoldDB" id="A0A1Y1JLX7"/>
<comment type="caution">
    <text evidence="9">The sequence shown here is derived from an EMBL/GenBank/DDBJ whole genome shotgun (WGS) entry which is preliminary data.</text>
</comment>
<dbReference type="SUPFAM" id="SSF50978">
    <property type="entry name" value="WD40 repeat-like"/>
    <property type="match status" value="1"/>
</dbReference>
<dbReference type="InterPro" id="IPR044633">
    <property type="entry name" value="CstF1-like"/>
</dbReference>
<dbReference type="EMBL" id="BDQF01000012">
    <property type="protein sequence ID" value="GAW81822.1"/>
    <property type="molecule type" value="Genomic_DNA"/>
</dbReference>
<dbReference type="Pfam" id="PF00400">
    <property type="entry name" value="WD40"/>
    <property type="match status" value="4"/>
</dbReference>
<reference evidence="10" key="1">
    <citation type="submission" date="2017-04" db="EMBL/GenBank/DDBJ databases">
        <title>Plasmodium gonderi genome.</title>
        <authorList>
            <person name="Arisue N."/>
            <person name="Honma H."/>
            <person name="Kawai S."/>
            <person name="Tougan T."/>
            <person name="Tanabe K."/>
            <person name="Horii T."/>
        </authorList>
    </citation>
    <scope>NUCLEOTIDE SEQUENCE [LARGE SCALE GENOMIC DNA]</scope>
    <source>
        <strain evidence="10">ATCC 30045</strain>
    </source>
</reference>
<feature type="region of interest" description="Disordered" evidence="8">
    <location>
        <begin position="1"/>
        <end position="37"/>
    </location>
</feature>
<evidence type="ECO:0000313" key="9">
    <source>
        <dbReference type="EMBL" id="GAW81822.1"/>
    </source>
</evidence>
<evidence type="ECO:0000313" key="10">
    <source>
        <dbReference type="Proteomes" id="UP000195521"/>
    </source>
</evidence>
<protein>
    <recommendedName>
        <fullName evidence="6">Cleavage stimulation factor 50 kDa subunit</fullName>
    </recommendedName>
</protein>
<feature type="compositionally biased region" description="Basic and acidic residues" evidence="8">
    <location>
        <begin position="85"/>
        <end position="94"/>
    </location>
</feature>